<evidence type="ECO:0008006" key="4">
    <source>
        <dbReference type="Google" id="ProtNLM"/>
    </source>
</evidence>
<feature type="transmembrane region" description="Helical" evidence="1">
    <location>
        <begin position="82"/>
        <end position="103"/>
    </location>
</feature>
<evidence type="ECO:0000256" key="1">
    <source>
        <dbReference type="SAM" id="Phobius"/>
    </source>
</evidence>
<accession>A0A1H8HSF2</accession>
<sequence>MLKNSTDFRRVAAGTLLIVAPLLQTIAVIVDPGTWGDDREVVSYGDNPALAQLQSALYHWSWVLTAVAAFGLLHLVRRKAVVLGNIAGAMTVIGYISLSALLLGDPVEWWFGRHYPAEEAERLFNEVMDLPGVVFGFTVPWVQLAVIGLPLLTVAVWRAGETHWWVPLVVIVSNVANFFVPYGPVTVLLWTLPTLALGWIGLRILRMDRAAWASYYPVESPAPSA</sequence>
<feature type="transmembrane region" description="Helical" evidence="1">
    <location>
        <begin position="188"/>
        <end position="205"/>
    </location>
</feature>
<proteinExistence type="predicted"/>
<dbReference type="RefSeq" id="WP_055509236.1">
    <property type="nucleotide sequence ID" value="NZ_BBZG01000006.1"/>
</dbReference>
<keyword evidence="1" id="KW-0472">Membrane</keyword>
<name>A0A1H8HSF2_9ACTN</name>
<feature type="transmembrane region" description="Helical" evidence="1">
    <location>
        <begin position="164"/>
        <end position="182"/>
    </location>
</feature>
<keyword evidence="1" id="KW-0812">Transmembrane</keyword>
<feature type="transmembrane region" description="Helical" evidence="1">
    <location>
        <begin position="57"/>
        <end position="75"/>
    </location>
</feature>
<dbReference type="STRING" id="46177.SAMN05660976_07878"/>
<dbReference type="EMBL" id="FOBF01000030">
    <property type="protein sequence ID" value="SEN58945.1"/>
    <property type="molecule type" value="Genomic_DNA"/>
</dbReference>
<organism evidence="2 3">
    <name type="scientific">Nonomuraea pusilla</name>
    <dbReference type="NCBI Taxonomy" id="46177"/>
    <lineage>
        <taxon>Bacteria</taxon>
        <taxon>Bacillati</taxon>
        <taxon>Actinomycetota</taxon>
        <taxon>Actinomycetes</taxon>
        <taxon>Streptosporangiales</taxon>
        <taxon>Streptosporangiaceae</taxon>
        <taxon>Nonomuraea</taxon>
    </lineage>
</organism>
<reference evidence="2 3" key="1">
    <citation type="submission" date="2016-10" db="EMBL/GenBank/DDBJ databases">
        <authorList>
            <person name="de Groot N.N."/>
        </authorList>
    </citation>
    <scope>NUCLEOTIDE SEQUENCE [LARGE SCALE GENOMIC DNA]</scope>
    <source>
        <strain evidence="2 3">DSM 43357</strain>
    </source>
</reference>
<keyword evidence="3" id="KW-1185">Reference proteome</keyword>
<gene>
    <name evidence="2" type="ORF">SAMN05660976_07878</name>
</gene>
<protein>
    <recommendedName>
        <fullName evidence="4">DUF4386 family protein</fullName>
    </recommendedName>
</protein>
<dbReference type="OrthoDB" id="5182385at2"/>
<dbReference type="Proteomes" id="UP000198953">
    <property type="component" value="Unassembled WGS sequence"/>
</dbReference>
<dbReference type="AlphaFoldDB" id="A0A1H8HSF2"/>
<evidence type="ECO:0000313" key="3">
    <source>
        <dbReference type="Proteomes" id="UP000198953"/>
    </source>
</evidence>
<feature type="transmembrane region" description="Helical" evidence="1">
    <location>
        <begin position="133"/>
        <end position="157"/>
    </location>
</feature>
<evidence type="ECO:0000313" key="2">
    <source>
        <dbReference type="EMBL" id="SEN58945.1"/>
    </source>
</evidence>
<keyword evidence="1" id="KW-1133">Transmembrane helix</keyword>